<evidence type="ECO:0000259" key="2">
    <source>
        <dbReference type="Pfam" id="PF18153"/>
    </source>
</evidence>
<name>A0ABW0QR97_9GAMM</name>
<evidence type="ECO:0000256" key="1">
    <source>
        <dbReference type="SAM" id="Phobius"/>
    </source>
</evidence>
<dbReference type="RefSeq" id="WP_377322196.1">
    <property type="nucleotide sequence ID" value="NZ_JBHSNF010000004.1"/>
</dbReference>
<keyword evidence="1" id="KW-0812">Transmembrane</keyword>
<dbReference type="Pfam" id="PF18153">
    <property type="entry name" value="Cap15_CD_rec"/>
    <property type="match status" value="1"/>
</dbReference>
<protein>
    <recommendedName>
        <fullName evidence="2">CD-NTase-associated protein 15 domain-containing protein</fullName>
    </recommendedName>
</protein>
<feature type="transmembrane region" description="Helical" evidence="1">
    <location>
        <begin position="45"/>
        <end position="61"/>
    </location>
</feature>
<keyword evidence="1" id="KW-1133">Transmembrane helix</keyword>
<proteinExistence type="predicted"/>
<evidence type="ECO:0000313" key="3">
    <source>
        <dbReference type="EMBL" id="MFC5527519.1"/>
    </source>
</evidence>
<organism evidence="3 4">
    <name type="scientific">Rhodanobacter ginsengisoli</name>
    <dbReference type="NCBI Taxonomy" id="418646"/>
    <lineage>
        <taxon>Bacteria</taxon>
        <taxon>Pseudomonadati</taxon>
        <taxon>Pseudomonadota</taxon>
        <taxon>Gammaproteobacteria</taxon>
        <taxon>Lysobacterales</taxon>
        <taxon>Rhodanobacteraceae</taxon>
        <taxon>Rhodanobacter</taxon>
    </lineage>
</organism>
<dbReference type="EMBL" id="JBHSNF010000004">
    <property type="protein sequence ID" value="MFC5527519.1"/>
    <property type="molecule type" value="Genomic_DNA"/>
</dbReference>
<gene>
    <name evidence="3" type="ORF">ACFPPA_17380</name>
</gene>
<reference evidence="4" key="1">
    <citation type="journal article" date="2019" name="Int. J. Syst. Evol. Microbiol.">
        <title>The Global Catalogue of Microorganisms (GCM) 10K type strain sequencing project: providing services to taxonomists for standard genome sequencing and annotation.</title>
        <authorList>
            <consortium name="The Broad Institute Genomics Platform"/>
            <consortium name="The Broad Institute Genome Sequencing Center for Infectious Disease"/>
            <person name="Wu L."/>
            <person name="Ma J."/>
        </authorList>
    </citation>
    <scope>NUCLEOTIDE SEQUENCE [LARGE SCALE GENOMIC DNA]</scope>
    <source>
        <strain evidence="4">CGMCC 1.16619</strain>
    </source>
</reference>
<evidence type="ECO:0000313" key="4">
    <source>
        <dbReference type="Proteomes" id="UP001596114"/>
    </source>
</evidence>
<keyword evidence="1" id="KW-0472">Membrane</keyword>
<dbReference type="InterPro" id="IPR041208">
    <property type="entry name" value="Cap15"/>
</dbReference>
<feature type="domain" description="CD-NTase-associated protein 15" evidence="2">
    <location>
        <begin position="72"/>
        <end position="194"/>
    </location>
</feature>
<accession>A0ABW0QR97</accession>
<comment type="caution">
    <text evidence="3">The sequence shown here is derived from an EMBL/GenBank/DDBJ whole genome shotgun (WGS) entry which is preliminary data.</text>
</comment>
<sequence length="216" mass="24704">MKNIKVKPFAFFIFGLFAVCFVSVALATGAEVNDIWSALKIAYKTVPILLFIWMVFVLYAWKWRIFRNWLVPFPCLDGTWQGSLQTTWKNPDTGEVPGPIPALLTIRQTFGRISSVMRTAEMTSRSYCADFWIDNDEQVRKLAYCYTSVPSVLIQDRSQPHDGAMLFEIIGVPAQTLRGSYWSTRKTTGEVTLTFRCRERLDDLPDDFGSHPLQAK</sequence>
<keyword evidence="4" id="KW-1185">Reference proteome</keyword>
<dbReference type="Proteomes" id="UP001596114">
    <property type="component" value="Unassembled WGS sequence"/>
</dbReference>